<evidence type="ECO:0000256" key="1">
    <source>
        <dbReference type="SAM" id="MobiDB-lite"/>
    </source>
</evidence>
<name>A0AAW0P1I2_9GOBI</name>
<dbReference type="AlphaFoldDB" id="A0AAW0P1I2"/>
<accession>A0AAW0P1I2</accession>
<dbReference type="Proteomes" id="UP001460270">
    <property type="component" value="Unassembled WGS sequence"/>
</dbReference>
<feature type="region of interest" description="Disordered" evidence="1">
    <location>
        <begin position="147"/>
        <end position="190"/>
    </location>
</feature>
<dbReference type="EMBL" id="JBBPFD010000011">
    <property type="protein sequence ID" value="KAK7906966.1"/>
    <property type="molecule type" value="Genomic_DNA"/>
</dbReference>
<reference evidence="3" key="1">
    <citation type="submission" date="2024-04" db="EMBL/GenBank/DDBJ databases">
        <title>Salinicola lusitanus LLJ914,a marine bacterium isolated from the Okinawa Trough.</title>
        <authorList>
            <person name="Li J."/>
        </authorList>
    </citation>
    <scope>NUCLEOTIDE SEQUENCE [LARGE SCALE GENOMIC DNA]</scope>
</reference>
<evidence type="ECO:0000313" key="2">
    <source>
        <dbReference type="EMBL" id="KAK7906966.1"/>
    </source>
</evidence>
<sequence>MPPSHLSILFGYINPSPSPSHVSTPSSYSFWLRQPSPVPFPAIYCFYFSALELRRPRLIGLDAGHVSSAHAGTLMSPHAGHIFSLHAGHVSSASTQAMPCLCQRRHVSRPSCRPRLLGFMQATSDQPLRRPRLISLYAGHVSSASTQVTCHRPHAGHASSAPRRPRLIGPHTGHVSSASTQATPHEPQRRPRLFGLHAGHVCSASMQATSYEPPRRLRVIGLHADHVSSASTQARLIGLHAGHAYEPHAAAYSSLGVHTRTVPEFTSTERDLRFLADQSSFFVPHQSSIAHSHLPKRTGLSGQKN</sequence>
<proteinExistence type="predicted"/>
<gene>
    <name evidence="2" type="ORF">WMY93_015578</name>
</gene>
<organism evidence="2 3">
    <name type="scientific">Mugilogobius chulae</name>
    <name type="common">yellowstripe goby</name>
    <dbReference type="NCBI Taxonomy" id="88201"/>
    <lineage>
        <taxon>Eukaryota</taxon>
        <taxon>Metazoa</taxon>
        <taxon>Chordata</taxon>
        <taxon>Craniata</taxon>
        <taxon>Vertebrata</taxon>
        <taxon>Euteleostomi</taxon>
        <taxon>Actinopterygii</taxon>
        <taxon>Neopterygii</taxon>
        <taxon>Teleostei</taxon>
        <taxon>Neoteleostei</taxon>
        <taxon>Acanthomorphata</taxon>
        <taxon>Gobiaria</taxon>
        <taxon>Gobiiformes</taxon>
        <taxon>Gobioidei</taxon>
        <taxon>Gobiidae</taxon>
        <taxon>Gobionellinae</taxon>
        <taxon>Mugilogobius</taxon>
    </lineage>
</organism>
<comment type="caution">
    <text evidence="2">The sequence shown here is derived from an EMBL/GenBank/DDBJ whole genome shotgun (WGS) entry which is preliminary data.</text>
</comment>
<keyword evidence="3" id="KW-1185">Reference proteome</keyword>
<feature type="compositionally biased region" description="Polar residues" evidence="1">
    <location>
        <begin position="174"/>
        <end position="183"/>
    </location>
</feature>
<protein>
    <submittedName>
        <fullName evidence="2">Uncharacterized protein</fullName>
    </submittedName>
</protein>
<evidence type="ECO:0000313" key="3">
    <source>
        <dbReference type="Proteomes" id="UP001460270"/>
    </source>
</evidence>